<feature type="compositionally biased region" description="Polar residues" evidence="1">
    <location>
        <begin position="234"/>
        <end position="246"/>
    </location>
</feature>
<dbReference type="PANTHER" id="PTHR40076">
    <property type="entry name" value="MEMBRANE PROTEIN-RELATED"/>
    <property type="match status" value="1"/>
</dbReference>
<feature type="transmembrane region" description="Helical" evidence="2">
    <location>
        <begin position="185"/>
        <end position="212"/>
    </location>
</feature>
<dbReference type="Proteomes" id="UP000664882">
    <property type="component" value="Unassembled WGS sequence"/>
</dbReference>
<comment type="caution">
    <text evidence="3">The sequence shown here is derived from an EMBL/GenBank/DDBJ whole genome shotgun (WGS) entry which is preliminary data.</text>
</comment>
<feature type="transmembrane region" description="Helical" evidence="2">
    <location>
        <begin position="138"/>
        <end position="164"/>
    </location>
</feature>
<keyword evidence="4" id="KW-1185">Reference proteome</keyword>
<gene>
    <name evidence="3" type="ORF">J3U76_07380</name>
</gene>
<protein>
    <recommendedName>
        <fullName evidence="5">Transmembrane protein</fullName>
    </recommendedName>
</protein>
<dbReference type="RefSeq" id="WP_208005324.1">
    <property type="nucleotide sequence ID" value="NZ_JAGDFX010000007.1"/>
</dbReference>
<evidence type="ECO:0000256" key="2">
    <source>
        <dbReference type="SAM" id="Phobius"/>
    </source>
</evidence>
<dbReference type="EMBL" id="JAGDFX010000007">
    <property type="protein sequence ID" value="MBO1519448.1"/>
    <property type="molecule type" value="Genomic_DNA"/>
</dbReference>
<accession>A0ABS3NFT7</accession>
<evidence type="ECO:0000313" key="3">
    <source>
        <dbReference type="EMBL" id="MBO1519448.1"/>
    </source>
</evidence>
<dbReference type="PANTHER" id="PTHR40076:SF1">
    <property type="entry name" value="MEMBRANE PROTEIN"/>
    <property type="match status" value="1"/>
</dbReference>
<feature type="region of interest" description="Disordered" evidence="1">
    <location>
        <begin position="234"/>
        <end position="254"/>
    </location>
</feature>
<feature type="transmembrane region" description="Helical" evidence="2">
    <location>
        <begin position="110"/>
        <end position="132"/>
    </location>
</feature>
<evidence type="ECO:0000313" key="4">
    <source>
        <dbReference type="Proteomes" id="UP000664882"/>
    </source>
</evidence>
<keyword evidence="2" id="KW-0472">Membrane</keyword>
<reference evidence="3 4" key="1">
    <citation type="submission" date="2021-03" db="EMBL/GenBank/DDBJ databases">
        <title>Oceanisphaera sp. nov., isolated from the intestine.</title>
        <authorList>
            <person name="Zhao L.-H."/>
            <person name="Shi L.-F."/>
        </authorList>
    </citation>
    <scope>NUCLEOTIDE SEQUENCE [LARGE SCALE GENOMIC DNA]</scope>
    <source>
        <strain evidence="3 4">DM8</strain>
    </source>
</reference>
<evidence type="ECO:0000256" key="1">
    <source>
        <dbReference type="SAM" id="MobiDB-lite"/>
    </source>
</evidence>
<feature type="transmembrane region" description="Helical" evidence="2">
    <location>
        <begin position="69"/>
        <end position="89"/>
    </location>
</feature>
<evidence type="ECO:0008006" key="5">
    <source>
        <dbReference type="Google" id="ProtNLM"/>
    </source>
</evidence>
<organism evidence="3 4">
    <name type="scientific">Oceanisphaera pacifica</name>
    <dbReference type="NCBI Taxonomy" id="2818389"/>
    <lineage>
        <taxon>Bacteria</taxon>
        <taxon>Pseudomonadati</taxon>
        <taxon>Pseudomonadota</taxon>
        <taxon>Gammaproteobacteria</taxon>
        <taxon>Aeromonadales</taxon>
        <taxon>Aeromonadaceae</taxon>
        <taxon>Oceanisphaera</taxon>
    </lineage>
</organism>
<keyword evidence="2" id="KW-0812">Transmembrane</keyword>
<proteinExistence type="predicted"/>
<keyword evidence="2" id="KW-1133">Transmembrane helix</keyword>
<feature type="transmembrane region" description="Helical" evidence="2">
    <location>
        <begin position="39"/>
        <end position="57"/>
    </location>
</feature>
<dbReference type="InterPro" id="IPR010380">
    <property type="entry name" value="DUF975"/>
</dbReference>
<sequence>MNKPPFSRLHQSLQQGFTLSPKAIFQEAWQRIMGAKMPMLLAAIGVTGCWLVLNQLLVSVGGDSEEMSWQTSLLGLVVSMVMAPMSASLDMMGVHRAVDRSIRPNQIFDYFRFLLPLAVASLLMGLISSLFLPLGQLLGLPAAFSLLPTLILSMALMFTFPLILEKGFTPIQAITTSLRLFARQWLPLLSVHLLLALLFMVAVFTLGIGLIWVVPMYLTVKGIIYREACGVEGNTPSSNEDTPSLHSTKDHFDA</sequence>
<name>A0ABS3NFT7_9GAMM</name>